<reference evidence="2 3" key="1">
    <citation type="submission" date="2016-02" db="EMBL/GenBank/DDBJ databases">
        <title>Ulvibacter sp. LPB0005, isolated from Thais luteostoma.</title>
        <authorList>
            <person name="Shin S.-K."/>
            <person name="Yi H."/>
        </authorList>
    </citation>
    <scope>NUCLEOTIDE SEQUENCE [LARGE SCALE GENOMIC DNA]</scope>
    <source>
        <strain evidence="2 3">LPB0005</strain>
    </source>
</reference>
<evidence type="ECO:0000313" key="3">
    <source>
        <dbReference type="Proteomes" id="UP000077013"/>
    </source>
</evidence>
<dbReference type="PROSITE" id="PS51352">
    <property type="entry name" value="THIOREDOXIN_2"/>
    <property type="match status" value="1"/>
</dbReference>
<keyword evidence="3" id="KW-1185">Reference proteome</keyword>
<sequence length="439" mass="51453">MDTIWIGGEIIAPKSDYIILKKDNQTIDTILLERDNTFLYKADTLSEGLYTFHHNEYQIMHLTPGDSLLLRVNTYEFDESLTYSGRGAEKNNFLMDLYLFNEKVNRDMPKLYQLPPREFERELDSIQLIKTTMLKRFKSNHTINDAFEEVALADINYGNYLKKELYTSANYRRKETLDFPASFYDYRDKVNTEKTFLKVYLPYYRFLNAYSDNLAFEKYKASDSFSRYSYQHSYHKLKTIDSLIKSPVLKNALLENNVRRYLNRANNAEEEQEISKLFLKMDTNKSHQYAIQNLVDATLKLTPGNKIPDLTLATVDNNAASLAALIKKPTVLYFWSSQSVNHYKDIHRKAELLQEKFPEYDFIGINTDTNFRKWRDLVTALGYDSSQEFQFENIIEAEKQLVLNSANKTMILDRSGIILTGNTNLFNPNIEKQLKDFKK</sequence>
<accession>A0A167HFR3</accession>
<feature type="domain" description="Thioredoxin" evidence="1">
    <location>
        <begin position="301"/>
        <end position="439"/>
    </location>
</feature>
<comment type="caution">
    <text evidence="2">The sequence shown here is derived from an EMBL/GenBank/DDBJ whole genome shotgun (WGS) entry which is preliminary data.</text>
</comment>
<evidence type="ECO:0000313" key="2">
    <source>
        <dbReference type="EMBL" id="OAB78560.1"/>
    </source>
</evidence>
<protein>
    <recommendedName>
        <fullName evidence="1">Thioredoxin domain-containing protein</fullName>
    </recommendedName>
</protein>
<dbReference type="InterPro" id="IPR013766">
    <property type="entry name" value="Thioredoxin_domain"/>
</dbReference>
<dbReference type="STRING" id="1763537.ULVI_08190"/>
<evidence type="ECO:0000259" key="1">
    <source>
        <dbReference type="PROSITE" id="PS51352"/>
    </source>
</evidence>
<dbReference type="InterPro" id="IPR036249">
    <property type="entry name" value="Thioredoxin-like_sf"/>
</dbReference>
<dbReference type="AlphaFoldDB" id="A0A167HFR3"/>
<organism evidence="2 3">
    <name type="scientific">Cochleicola gelatinilyticus</name>
    <dbReference type="NCBI Taxonomy" id="1763537"/>
    <lineage>
        <taxon>Bacteria</taxon>
        <taxon>Pseudomonadati</taxon>
        <taxon>Bacteroidota</taxon>
        <taxon>Flavobacteriia</taxon>
        <taxon>Flavobacteriales</taxon>
        <taxon>Flavobacteriaceae</taxon>
        <taxon>Cochleicola</taxon>
    </lineage>
</organism>
<dbReference type="EMBL" id="LRXL01000037">
    <property type="protein sequence ID" value="OAB78560.1"/>
    <property type="molecule type" value="Genomic_DNA"/>
</dbReference>
<gene>
    <name evidence="2" type="ORF">ULVI_08190</name>
</gene>
<proteinExistence type="predicted"/>
<name>A0A167HFR3_9FLAO</name>
<dbReference type="SUPFAM" id="SSF52833">
    <property type="entry name" value="Thioredoxin-like"/>
    <property type="match status" value="1"/>
</dbReference>
<dbReference type="Gene3D" id="3.40.30.10">
    <property type="entry name" value="Glutaredoxin"/>
    <property type="match status" value="1"/>
</dbReference>
<dbReference type="Proteomes" id="UP000077013">
    <property type="component" value="Unassembled WGS sequence"/>
</dbReference>